<name>A0A968G906_9SPIO</name>
<organism evidence="1 2">
    <name type="scientific">Entomospira entomophila</name>
    <dbReference type="NCBI Taxonomy" id="2719988"/>
    <lineage>
        <taxon>Bacteria</taxon>
        <taxon>Pseudomonadati</taxon>
        <taxon>Spirochaetota</taxon>
        <taxon>Spirochaetia</taxon>
        <taxon>Spirochaetales</taxon>
        <taxon>Spirochaetaceae</taxon>
        <taxon>Entomospira</taxon>
    </lineage>
</organism>
<dbReference type="InterPro" id="IPR005358">
    <property type="entry name" value="Puta_zinc/iron-chelating_dom"/>
</dbReference>
<comment type="caution">
    <text evidence="1">The sequence shown here is derived from an EMBL/GenBank/DDBJ whole genome shotgun (WGS) entry which is preliminary data.</text>
</comment>
<proteinExistence type="predicted"/>
<gene>
    <name evidence="1" type="ORF">HCT14_01260</name>
</gene>
<dbReference type="PANTHER" id="PTHR35866">
    <property type="entry name" value="PUTATIVE-RELATED"/>
    <property type="match status" value="1"/>
</dbReference>
<dbReference type="Pfam" id="PF03692">
    <property type="entry name" value="CxxCxxCC"/>
    <property type="match status" value="1"/>
</dbReference>
<evidence type="ECO:0000313" key="1">
    <source>
        <dbReference type="EMBL" id="NIZ40147.1"/>
    </source>
</evidence>
<accession>A0A968G906</accession>
<reference evidence="1 2" key="1">
    <citation type="submission" date="2020-03" db="EMBL/GenBank/DDBJ databases">
        <title>Spirochaetal bacteria isolated from arthropods constitute a novel genus Entomospira genus novum within the order Spirochaetales.</title>
        <authorList>
            <person name="Grana-Miraglia L."/>
            <person name="Sikutova S."/>
            <person name="Fingerle V."/>
            <person name="Sing A."/>
            <person name="Castillo-Ramirez S."/>
            <person name="Margos G."/>
            <person name="Rudolf I."/>
        </authorList>
    </citation>
    <scope>NUCLEOTIDE SEQUENCE [LARGE SCALE GENOMIC DNA]</scope>
    <source>
        <strain evidence="1 2">BR193</strain>
    </source>
</reference>
<dbReference type="EMBL" id="JAATLJ010000001">
    <property type="protein sequence ID" value="NIZ40147.1"/>
    <property type="molecule type" value="Genomic_DNA"/>
</dbReference>
<evidence type="ECO:0000313" key="2">
    <source>
        <dbReference type="Proteomes" id="UP000711995"/>
    </source>
</evidence>
<dbReference type="AlphaFoldDB" id="A0A968G906"/>
<dbReference type="Proteomes" id="UP000711995">
    <property type="component" value="Unassembled WGS sequence"/>
</dbReference>
<dbReference type="PANTHER" id="PTHR35866:SF1">
    <property type="entry name" value="YKGJ FAMILY CYSTEINE CLUSTER PROTEIN"/>
    <property type="match status" value="1"/>
</dbReference>
<protein>
    <submittedName>
        <fullName evidence="1">YkgJ family cysteine cluster protein</fullName>
    </submittedName>
</protein>
<keyword evidence="2" id="KW-1185">Reference proteome</keyword>
<dbReference type="RefSeq" id="WP_167699755.1">
    <property type="nucleotide sequence ID" value="NZ_CP118174.1"/>
</dbReference>
<sequence>MKQFYKDGLQFQCTQCSHCCRGESGYVFLSKLDLDRLSKHLELSEGDFLEQHVRTIPFGDHLRVSLLEKPEPDGQFRCEFWNDGCSVYHARPTQCRTYPFWQSIMRSEQTWQEESKSCPGIGQKDGHFTQDEIDHLLDLSNPAHLIQLRIT</sequence>